<protein>
    <submittedName>
        <fullName evidence="1">Uncharacterized protein</fullName>
    </submittedName>
</protein>
<keyword evidence="2" id="KW-1185">Reference proteome</keyword>
<evidence type="ECO:0000313" key="1">
    <source>
        <dbReference type="EMBL" id="RDH34960.1"/>
    </source>
</evidence>
<dbReference type="GeneID" id="38134136"/>
<dbReference type="AlphaFoldDB" id="A0A3F3Q702"/>
<dbReference type="EMBL" id="KZ852042">
    <property type="protein sequence ID" value="RDH34960.1"/>
    <property type="molecule type" value="Genomic_DNA"/>
</dbReference>
<dbReference type="RefSeq" id="XP_026627982.1">
    <property type="nucleotide sequence ID" value="XM_026765780.1"/>
</dbReference>
<gene>
    <name evidence="1" type="ORF">BDQ94DRAFT_141226</name>
</gene>
<evidence type="ECO:0000313" key="2">
    <source>
        <dbReference type="Proteomes" id="UP000253729"/>
    </source>
</evidence>
<reference evidence="1 2" key="1">
    <citation type="submission" date="2018-07" db="EMBL/GenBank/DDBJ databases">
        <title>The genomes of Aspergillus section Nigri reveals drivers in fungal speciation.</title>
        <authorList>
            <consortium name="DOE Joint Genome Institute"/>
            <person name="Vesth T.C."/>
            <person name="Nybo J."/>
            <person name="Theobald S."/>
            <person name="Brandl J."/>
            <person name="Frisvad J.C."/>
            <person name="Nielsen K.F."/>
            <person name="Lyhne E.K."/>
            <person name="Kogle M.E."/>
            <person name="Kuo A."/>
            <person name="Riley R."/>
            <person name="Clum A."/>
            <person name="Nolan M."/>
            <person name="Lipzen A."/>
            <person name="Salamov A."/>
            <person name="Henrissat B."/>
            <person name="Wiebenga A."/>
            <person name="De vries R.P."/>
            <person name="Grigoriev I.V."/>
            <person name="Mortensen U.H."/>
            <person name="Andersen M.R."/>
            <person name="Baker S.E."/>
        </authorList>
    </citation>
    <scope>NUCLEOTIDE SEQUENCE [LARGE SCALE GENOMIC DNA]</scope>
    <source>
        <strain evidence="1 2">CBS 139.54b</strain>
    </source>
</reference>
<accession>A0A3F3Q702</accession>
<dbReference type="Proteomes" id="UP000253729">
    <property type="component" value="Unassembled WGS sequence"/>
</dbReference>
<proteinExistence type="predicted"/>
<organism evidence="1 2">
    <name type="scientific">Aspergillus welwitschiae</name>
    <dbReference type="NCBI Taxonomy" id="1341132"/>
    <lineage>
        <taxon>Eukaryota</taxon>
        <taxon>Fungi</taxon>
        <taxon>Dikarya</taxon>
        <taxon>Ascomycota</taxon>
        <taxon>Pezizomycotina</taxon>
        <taxon>Eurotiomycetes</taxon>
        <taxon>Eurotiomycetidae</taxon>
        <taxon>Eurotiales</taxon>
        <taxon>Aspergillaceae</taxon>
        <taxon>Aspergillus</taxon>
        <taxon>Aspergillus subgen. Circumdati</taxon>
    </lineage>
</organism>
<sequence>MGLLGLPCRSDWKAWKNLPRFVLSDSLVSAISLVSLGVRPTDVPWSVHTKKNRHGKTVFGTTSIQPPIHRYISVLISPTRLGR</sequence>
<name>A0A3F3Q702_9EURO</name>